<feature type="compositionally biased region" description="Polar residues" evidence="2">
    <location>
        <begin position="662"/>
        <end position="679"/>
    </location>
</feature>
<dbReference type="InterPro" id="IPR025283">
    <property type="entry name" value="DUF4042"/>
</dbReference>
<feature type="non-terminal residue" evidence="4">
    <location>
        <position position="1290"/>
    </location>
</feature>
<evidence type="ECO:0000313" key="4">
    <source>
        <dbReference type="EMBL" id="MBN3318881.1"/>
    </source>
</evidence>
<organism evidence="4 5">
    <name type="scientific">Atractosteus spatula</name>
    <name type="common">Alligator gar</name>
    <name type="synonym">Lepisosteus spatula</name>
    <dbReference type="NCBI Taxonomy" id="7917"/>
    <lineage>
        <taxon>Eukaryota</taxon>
        <taxon>Metazoa</taxon>
        <taxon>Chordata</taxon>
        <taxon>Craniata</taxon>
        <taxon>Vertebrata</taxon>
        <taxon>Euteleostomi</taxon>
        <taxon>Actinopterygii</taxon>
        <taxon>Neopterygii</taxon>
        <taxon>Holostei</taxon>
        <taxon>Semionotiformes</taxon>
        <taxon>Lepisosteidae</taxon>
        <taxon>Atractosteus</taxon>
    </lineage>
</organism>
<accession>A0A8J7TDI2</accession>
<name>A0A8J7TDI2_ATRSP</name>
<sequence>MAAKTVPLRPALPLSYSDTVSCQLAACAGVTESGAAGSGGQFSRCYSKLCALHPSDSENSKTEMNLLFDQLISENYTNNYGDNANISPADVCALLLQASRLVPFSQEHLVSKLCQLIHHLLNRLQVIVDEQSLDSLVSYSIKALHVCSSWTHSEILQALAALVYGNGPKCQRHLPSLLGHDGILLLYSDSRQPDVELRRAAIHCMANLCLGIPGQPYLEEPYRNICFRTFLQVLQSAKPPGVDDIMFCTLLQNALKGMQCSLNGGKLKLGPDEQLGSLLAALKKYMFFGLPGVALEIPAVLYPAPLPQYEGSPSSVKPEMPQDTHCTPRQTGNKRRKSRGRSRKAGLEGKRDEEAPEAGADPPKEGGGGGDPLGWGSQIPKNPGSLYRHAGQDNARPLYPLWKKMVSSSDSEFSDPEGSMQSKMRLYQAKVRQGALHCFLSTVKCVEKKVLYGYWSSFIPDAPGTGSPPALTLLTIVLKDPSPKARAGALQVLSAMLEGSRQFLSAAEDTSAQRRAFTPFSATLAAGLRELHRCLLLGLLAESSSQTLTQVIKCLATLVSNVPYSRLRPGLLSPLWRQIKPYIRHRVPSSCSSFALGTLGCCCLMRATLRKSRLTWDDVNVRVSSLTLLGAILSAHPPLPEVELLLRQPGTSGGGSSSSGGVTPQNPRMPSSSSENWRTPPSHPSAGKASTPVSRDPPVESPAEDEPCWLLRLCVSLVTLPREGPHSDSDAGTATGSPFEPSPVRLEALQKKGNVLAHLVKGYFSIAQSSILQLGEVSAQCLKEADPSIQLHGAKRLKAELAASFTKCMFVFLEVVLFGHRESLTKKKLLEELGSGTIQQYKADSPVPPHCRVPVSQVVQFWTEVLGGPLTGALQSEQHPTLQTSACDTLSSILPEAFCCLPDKSQVLCITVLLGLTYSENSLVKAAAVRALGVYVLFPCLREDVMFVADAANAILACLDDRSPNVRAKAAWSLGNLTDTLIVNMESVGQGFQEEFCDLLLLKMLKSATQASNDKDREVGEAVWLCLALNESTSQRSLFGLVKSNAVRALGNLLHFLQPQHVSRPSFAGPLEEAVRALIGTVGGDATMKVRWNACYALGNAFRNPALPLGAAPWTSDAYTALTGVVKSCKNFKVRIKSAMALAVPGSRERYGSSEQFGEVWAALALALERSEDTEDFLEYRYCASLRAQLCQALLHLLGLARRADLPRIRTSLAERGPAIRGYLARYHTGGGEGDDPSECPEPRERMRVLEETLGHLRNLSGDDGPEGPLPSVVPFLEDILKSCKELSTV</sequence>
<evidence type="ECO:0000313" key="5">
    <source>
        <dbReference type="Proteomes" id="UP000736164"/>
    </source>
</evidence>
<dbReference type="SUPFAM" id="SSF48371">
    <property type="entry name" value="ARM repeat"/>
    <property type="match status" value="2"/>
</dbReference>
<comment type="caution">
    <text evidence="4">The sequence shown here is derived from an EMBL/GenBank/DDBJ whole genome shotgun (WGS) entry which is preliminary data.</text>
</comment>
<dbReference type="EMBL" id="JAAWVO010042507">
    <property type="protein sequence ID" value="MBN3318881.1"/>
    <property type="molecule type" value="Genomic_DNA"/>
</dbReference>
<proteinExistence type="predicted"/>
<dbReference type="InterPro" id="IPR016024">
    <property type="entry name" value="ARM-type_fold"/>
</dbReference>
<gene>
    <name evidence="4" type="primary">Heatr6</name>
    <name evidence="4" type="ORF">GTO95_0003434</name>
</gene>
<reference evidence="4" key="1">
    <citation type="journal article" date="2021" name="Cell">
        <title>Tracing the genetic footprints of vertebrate landing in non-teleost ray-finned fishes.</title>
        <authorList>
            <person name="Bi X."/>
            <person name="Wang K."/>
            <person name="Yang L."/>
            <person name="Pan H."/>
            <person name="Jiang H."/>
            <person name="Wei Q."/>
            <person name="Fang M."/>
            <person name="Yu H."/>
            <person name="Zhu C."/>
            <person name="Cai Y."/>
            <person name="He Y."/>
            <person name="Gan X."/>
            <person name="Zeng H."/>
            <person name="Yu D."/>
            <person name="Zhu Y."/>
            <person name="Jiang H."/>
            <person name="Qiu Q."/>
            <person name="Yang H."/>
            <person name="Zhang Y.E."/>
            <person name="Wang W."/>
            <person name="Zhu M."/>
            <person name="He S."/>
            <person name="Zhang G."/>
        </authorList>
    </citation>
    <scope>NUCLEOTIDE SEQUENCE</scope>
    <source>
        <strain evidence="4">Allg_001</strain>
    </source>
</reference>
<dbReference type="Pfam" id="PF13251">
    <property type="entry name" value="DUF4042"/>
    <property type="match status" value="1"/>
</dbReference>
<dbReference type="PANTHER" id="PTHR13366">
    <property type="entry name" value="MALARIA ANTIGEN-RELATED"/>
    <property type="match status" value="1"/>
</dbReference>
<keyword evidence="5" id="KW-1185">Reference proteome</keyword>
<evidence type="ECO:0000259" key="3">
    <source>
        <dbReference type="Pfam" id="PF13251"/>
    </source>
</evidence>
<feature type="compositionally biased region" description="Basic residues" evidence="2">
    <location>
        <begin position="332"/>
        <end position="344"/>
    </location>
</feature>
<dbReference type="InterPro" id="IPR052107">
    <property type="entry name" value="HEAT6"/>
</dbReference>
<feature type="domain" description="DUF4042" evidence="3">
    <location>
        <begin position="430"/>
        <end position="594"/>
    </location>
</feature>
<feature type="region of interest" description="Disordered" evidence="2">
    <location>
        <begin position="646"/>
        <end position="704"/>
    </location>
</feature>
<dbReference type="InterPro" id="IPR011989">
    <property type="entry name" value="ARM-like"/>
</dbReference>
<evidence type="ECO:0000256" key="2">
    <source>
        <dbReference type="SAM" id="MobiDB-lite"/>
    </source>
</evidence>
<protein>
    <recommendedName>
        <fullName evidence="1">HEAT repeat-containing protein 6</fullName>
    </recommendedName>
</protein>
<evidence type="ECO:0000256" key="1">
    <source>
        <dbReference type="ARBA" id="ARBA00015263"/>
    </source>
</evidence>
<dbReference type="Proteomes" id="UP000736164">
    <property type="component" value="Unassembled WGS sequence"/>
</dbReference>
<feature type="region of interest" description="Disordered" evidence="2">
    <location>
        <begin position="310"/>
        <end position="390"/>
    </location>
</feature>
<dbReference type="Pfam" id="PF13513">
    <property type="entry name" value="HEAT_EZ"/>
    <property type="match status" value="1"/>
</dbReference>
<feature type="non-terminal residue" evidence="4">
    <location>
        <position position="1"/>
    </location>
</feature>
<dbReference type="PANTHER" id="PTHR13366:SF0">
    <property type="entry name" value="HEAT REPEAT-CONTAINING PROTEIN 6"/>
    <property type="match status" value="1"/>
</dbReference>
<dbReference type="Gene3D" id="1.25.10.10">
    <property type="entry name" value="Leucine-rich Repeat Variant"/>
    <property type="match status" value="4"/>
</dbReference>